<reference evidence="2" key="1">
    <citation type="submission" date="2021-04" db="EMBL/GenBank/DDBJ databases">
        <title>Isolation of p-tert-butylphenol degrading bacteria Sphingobium phenoxybenzoativorans Tas13 from active sludge.</title>
        <authorList>
            <person name="Li Y."/>
        </authorList>
    </citation>
    <scope>NUCLEOTIDE SEQUENCE</scope>
    <source>
        <strain evidence="2">Tas13</strain>
    </source>
</reference>
<evidence type="ECO:0000256" key="1">
    <source>
        <dbReference type="SAM" id="Coils"/>
    </source>
</evidence>
<organism evidence="2 3">
    <name type="scientific">Sphingobium phenoxybenzoativorans</name>
    <dbReference type="NCBI Taxonomy" id="1592790"/>
    <lineage>
        <taxon>Bacteria</taxon>
        <taxon>Pseudomonadati</taxon>
        <taxon>Pseudomonadota</taxon>
        <taxon>Alphaproteobacteria</taxon>
        <taxon>Sphingomonadales</taxon>
        <taxon>Sphingomonadaceae</taxon>
        <taxon>Sphingobium</taxon>
    </lineage>
</organism>
<evidence type="ECO:0000313" key="3">
    <source>
        <dbReference type="Proteomes" id="UP000681425"/>
    </source>
</evidence>
<accession>A0A975K6V3</accession>
<evidence type="ECO:0000313" key="2">
    <source>
        <dbReference type="EMBL" id="QUT05888.1"/>
    </source>
</evidence>
<name>A0A975K6V3_9SPHN</name>
<dbReference type="EMBL" id="CP073910">
    <property type="protein sequence ID" value="QUT05888.1"/>
    <property type="molecule type" value="Genomic_DNA"/>
</dbReference>
<keyword evidence="3" id="KW-1185">Reference proteome</keyword>
<dbReference type="RefSeq" id="WP_212609380.1">
    <property type="nucleotide sequence ID" value="NZ_CP073910.1"/>
</dbReference>
<keyword evidence="1" id="KW-0175">Coiled coil</keyword>
<dbReference type="KEGG" id="spph:KFK14_23655"/>
<dbReference type="AlphaFoldDB" id="A0A975K6V3"/>
<proteinExistence type="predicted"/>
<feature type="coiled-coil region" evidence="1">
    <location>
        <begin position="374"/>
        <end position="429"/>
    </location>
</feature>
<dbReference type="Proteomes" id="UP000681425">
    <property type="component" value="Chromosome"/>
</dbReference>
<sequence>MLKLFRTNLDQFARIVLFRCTKESEEIGEHGVTKGEENLHGTKKSAVAALVSPTERPLRSVIEREILRVVSIIPVAGTESMLRASQKEVLRWARKRAGAVLPEHAWQGAPFEMLAAGRTTMGTNVETESGFLWSLRGDDPDKSVPGRIWSTEVSLGQPEGSEEILLGVRLLVNSAEAEVSITPSVPGLVLQIADNCGLRDGPIPVLTKPYYAETESDADTLIDWLLSDTRRNPIIVASGDERSEYPARPLIDVESLAKSLCGLAHVVSLPANLTYKLNHVLGKELMVFHGGVRIYEPRLYVRGDPRDHRLYLGNSLITASKAIEAEIRSAVARVSLRVTRLGHDVLPFAAVRSAALRLQQRQQIADGASDSVQLAAANDRSDALELEVDGLRAEVDQALELSLQEADRAEDAEKQLASAWARIEQLEAALKSNGTALEEGNTQPDDWSEFGKWCDDTLSSRLSLSSTARRSIRKPDFEDISLAARCLQWLANEARNRFLRGGGALANIPVFEGVTNAPCGADEYQFDFQGRRLSANWHIKNGGNTRQPERCLRIYYAFDEVSRQIIVSDMPGHRRTGAT</sequence>
<protein>
    <submittedName>
        <fullName evidence="2">Uncharacterized protein</fullName>
    </submittedName>
</protein>
<gene>
    <name evidence="2" type="ORF">KFK14_23655</name>
</gene>